<gene>
    <name evidence="6" type="ORF">MKY91_13975</name>
</gene>
<dbReference type="InterPro" id="IPR036188">
    <property type="entry name" value="FAD/NAD-bd_sf"/>
</dbReference>
<dbReference type="EC" id="1.-.-.-" evidence="6"/>
<comment type="similarity">
    <text evidence="2">Belongs to the DadA oxidoreductase family.</text>
</comment>
<dbReference type="RefSeq" id="WP_343130990.1">
    <property type="nucleotide sequence ID" value="NZ_JBCITK010000001.1"/>
</dbReference>
<dbReference type="PANTHER" id="PTHR13847:SF286">
    <property type="entry name" value="D-AMINO ACID DEHYDROGENASE"/>
    <property type="match status" value="1"/>
</dbReference>
<evidence type="ECO:0000313" key="6">
    <source>
        <dbReference type="EMBL" id="MEN0644255.1"/>
    </source>
</evidence>
<dbReference type="SUPFAM" id="SSF54373">
    <property type="entry name" value="FAD-linked reductases, C-terminal domain"/>
    <property type="match status" value="1"/>
</dbReference>
<dbReference type="EMBL" id="JBCITK010000001">
    <property type="protein sequence ID" value="MEN0644255.1"/>
    <property type="molecule type" value="Genomic_DNA"/>
</dbReference>
<evidence type="ECO:0000313" key="7">
    <source>
        <dbReference type="Proteomes" id="UP001418796"/>
    </source>
</evidence>
<evidence type="ECO:0000256" key="2">
    <source>
        <dbReference type="ARBA" id="ARBA00009410"/>
    </source>
</evidence>
<comment type="caution">
    <text evidence="6">The sequence shown here is derived from an EMBL/GenBank/DDBJ whole genome shotgun (WGS) entry which is preliminary data.</text>
</comment>
<dbReference type="SUPFAM" id="SSF51905">
    <property type="entry name" value="FAD/NAD(P)-binding domain"/>
    <property type="match status" value="1"/>
</dbReference>
<keyword evidence="7" id="KW-1185">Reference proteome</keyword>
<protein>
    <submittedName>
        <fullName evidence="6">FAD-binding oxidoreductase</fullName>
        <ecNumber evidence="6">1.-.-.-</ecNumber>
    </submittedName>
</protein>
<dbReference type="Proteomes" id="UP001418796">
    <property type="component" value="Unassembled WGS sequence"/>
</dbReference>
<comment type="cofactor">
    <cofactor evidence="1">
        <name>FAD</name>
        <dbReference type="ChEBI" id="CHEBI:57692"/>
    </cofactor>
</comment>
<proteinExistence type="inferred from homology"/>
<dbReference type="InterPro" id="IPR006076">
    <property type="entry name" value="FAD-dep_OxRdtase"/>
</dbReference>
<dbReference type="PANTHER" id="PTHR13847">
    <property type="entry name" value="SARCOSINE DEHYDROGENASE-RELATED"/>
    <property type="match status" value="1"/>
</dbReference>
<evidence type="ECO:0000256" key="1">
    <source>
        <dbReference type="ARBA" id="ARBA00001974"/>
    </source>
</evidence>
<organism evidence="6 7">
    <name type="scientific">Alkalicoccobacillus gibsonii</name>
    <dbReference type="NCBI Taxonomy" id="79881"/>
    <lineage>
        <taxon>Bacteria</taxon>
        <taxon>Bacillati</taxon>
        <taxon>Bacillota</taxon>
        <taxon>Bacilli</taxon>
        <taxon>Bacillales</taxon>
        <taxon>Bacillaceae</taxon>
        <taxon>Alkalicoccobacillus</taxon>
    </lineage>
</organism>
<dbReference type="GO" id="GO:0016491">
    <property type="term" value="F:oxidoreductase activity"/>
    <property type="evidence" value="ECO:0007669"/>
    <property type="project" value="UniProtKB-KW"/>
</dbReference>
<dbReference type="Gene3D" id="3.30.9.10">
    <property type="entry name" value="D-Amino Acid Oxidase, subunit A, domain 2"/>
    <property type="match status" value="1"/>
</dbReference>
<keyword evidence="3" id="KW-0285">Flavoprotein</keyword>
<accession>A0ABU9VK39</accession>
<evidence type="ECO:0000256" key="4">
    <source>
        <dbReference type="ARBA" id="ARBA00023002"/>
    </source>
</evidence>
<name>A0ABU9VK39_9BACI</name>
<evidence type="ECO:0000259" key="5">
    <source>
        <dbReference type="Pfam" id="PF01266"/>
    </source>
</evidence>
<sequence>MKKHVIIGAGILGASTAYHLARLGADVTIIDREEPGQATQAAAGIICPWISQRRNKAWYSLVKAGAAYYPSLIRKLEADGESNTGYAKVGAISLHADSKKLDDLINRAEKRKVDAPEMGEITRLSAEEVQALFPPIAEGVEGVHVSGAARVDGGALKDALVRAAVGHGAKYVFGDAVLQKHENQAIVQVDDVDYDSDHLIVTAGAWADELLAPLGINFEVKAQKAQILHLDMESKATEDWPVIMPQGDQYLLAFPNGRVVAGATHEDEVGFDPRVTAAGVSELLTKALHNAPGLADATVQTVKVGFRPFTPNFLPVIGRVPNLPSVLVANGLGASGLTMGPYVGAELAKLAMDEESSIDLSHYDLSNAIKKEIV</sequence>
<evidence type="ECO:0000256" key="3">
    <source>
        <dbReference type="ARBA" id="ARBA00022630"/>
    </source>
</evidence>
<dbReference type="Gene3D" id="3.50.50.60">
    <property type="entry name" value="FAD/NAD(P)-binding domain"/>
    <property type="match status" value="1"/>
</dbReference>
<reference evidence="6 7" key="1">
    <citation type="submission" date="2024-03" db="EMBL/GenBank/DDBJ databases">
        <title>Bacilli Hybrid Assemblies.</title>
        <authorList>
            <person name="Kovac J."/>
        </authorList>
    </citation>
    <scope>NUCLEOTIDE SEQUENCE [LARGE SCALE GENOMIC DNA]</scope>
    <source>
        <strain evidence="6 7">FSL R7-0666</strain>
    </source>
</reference>
<feature type="domain" description="FAD dependent oxidoreductase" evidence="5">
    <location>
        <begin position="5"/>
        <end position="350"/>
    </location>
</feature>
<keyword evidence="4 6" id="KW-0560">Oxidoreductase</keyword>
<dbReference type="Pfam" id="PF01266">
    <property type="entry name" value="DAO"/>
    <property type="match status" value="1"/>
</dbReference>